<feature type="transmembrane region" description="Helical" evidence="8">
    <location>
        <begin position="283"/>
        <end position="304"/>
    </location>
</feature>
<proteinExistence type="inferred from homology"/>
<dbReference type="PANTHER" id="PTHR43271">
    <property type="entry name" value="BLL2771 PROTEIN"/>
    <property type="match status" value="1"/>
</dbReference>
<feature type="transmembrane region" description="Helical" evidence="8">
    <location>
        <begin position="251"/>
        <end position="271"/>
    </location>
</feature>
<keyword evidence="4" id="KW-1003">Cell membrane</keyword>
<evidence type="ECO:0000256" key="6">
    <source>
        <dbReference type="ARBA" id="ARBA00022989"/>
    </source>
</evidence>
<comment type="caution">
    <text evidence="10">The sequence shown here is derived from an EMBL/GenBank/DDBJ whole genome shotgun (WGS) entry which is preliminary data.</text>
</comment>
<feature type="transmembrane region" description="Helical" evidence="8">
    <location>
        <begin position="378"/>
        <end position="397"/>
    </location>
</feature>
<feature type="transmembrane region" description="Helical" evidence="8">
    <location>
        <begin position="82"/>
        <end position="100"/>
    </location>
</feature>
<feature type="transmembrane region" description="Helical" evidence="8">
    <location>
        <begin position="112"/>
        <end position="131"/>
    </location>
</feature>
<reference evidence="10 11" key="1">
    <citation type="submission" date="2023-07" db="EMBL/GenBank/DDBJ databases">
        <title>Sorghum-associated microbial communities from plants grown in Nebraska, USA.</title>
        <authorList>
            <person name="Schachtman D."/>
        </authorList>
    </citation>
    <scope>NUCLEOTIDE SEQUENCE [LARGE SCALE GENOMIC DNA]</scope>
    <source>
        <strain evidence="10 11">BE167</strain>
    </source>
</reference>
<organism evidence="10 11">
    <name type="scientific">Arthrobacter ginsengisoli</name>
    <dbReference type="NCBI Taxonomy" id="1356565"/>
    <lineage>
        <taxon>Bacteria</taxon>
        <taxon>Bacillati</taxon>
        <taxon>Actinomycetota</taxon>
        <taxon>Actinomycetes</taxon>
        <taxon>Micrococcales</taxon>
        <taxon>Micrococcaceae</taxon>
        <taxon>Arthrobacter</taxon>
    </lineage>
</organism>
<keyword evidence="7 8" id="KW-0472">Membrane</keyword>
<feature type="transmembrane region" description="Helical" evidence="8">
    <location>
        <begin position="403"/>
        <end position="421"/>
    </location>
</feature>
<name>A0ABU1UAV6_9MICC</name>
<evidence type="ECO:0000313" key="11">
    <source>
        <dbReference type="Proteomes" id="UP001252243"/>
    </source>
</evidence>
<keyword evidence="11" id="KW-1185">Reference proteome</keyword>
<comment type="similarity">
    <text evidence="2">Belongs to the major facilitator superfamily.</text>
</comment>
<evidence type="ECO:0000256" key="4">
    <source>
        <dbReference type="ARBA" id="ARBA00022475"/>
    </source>
</evidence>
<evidence type="ECO:0000259" key="9">
    <source>
        <dbReference type="PROSITE" id="PS50850"/>
    </source>
</evidence>
<evidence type="ECO:0000313" key="10">
    <source>
        <dbReference type="EMBL" id="MDR7082294.1"/>
    </source>
</evidence>
<evidence type="ECO:0000256" key="8">
    <source>
        <dbReference type="SAM" id="Phobius"/>
    </source>
</evidence>
<dbReference type="InterPro" id="IPR011701">
    <property type="entry name" value="MFS"/>
</dbReference>
<feature type="domain" description="Major facilitator superfamily (MFS) profile" evidence="9">
    <location>
        <begin position="46"/>
        <end position="426"/>
    </location>
</feature>
<feature type="transmembrane region" description="Helical" evidence="8">
    <location>
        <begin position="165"/>
        <end position="184"/>
    </location>
</feature>
<evidence type="ECO:0000256" key="5">
    <source>
        <dbReference type="ARBA" id="ARBA00022692"/>
    </source>
</evidence>
<dbReference type="InterPro" id="IPR020846">
    <property type="entry name" value="MFS_dom"/>
</dbReference>
<sequence>MPRLPLLRRPDSAGKVPSAPAPGAEPGVVAAAWPGHPKGSAAYQKILAGLAFAGVATFAQLYSTQAVLPMMAAELQVTAADAALTISLATVGLALTVLPWSFLADRIGRVRAMTWGISAATVLGLLVPLASSFPMLLGLRMLEGMALGGIPAIAIAYLNEEVNRAHAALAAGTYVAGTTLGGLAGRLLAGFVGELWGWRAAALSVSILAAVAAGLFLVLIPRARGFTAAPAGGFRGALRTLAGHGRNPRLLALYVQAFLLMGGFVAVYNYLGFRLSGEPFSLPATVISLIFLAYLSGTVTSRWAGGLTERFGRRTVLIAGTVLMVAGLSLTLTALLPLIMAGLLLFTGGFFAAHSIGAGWTGVIAATGRAQAASLYNLAYYLGSSVIGWAGGLVFQWLGWTALALAVIGLACTTAVITAVVHPARPAPAAGAPATGVSA</sequence>
<feature type="transmembrane region" description="Helical" evidence="8">
    <location>
        <begin position="196"/>
        <end position="220"/>
    </location>
</feature>
<dbReference type="Pfam" id="PF07690">
    <property type="entry name" value="MFS_1"/>
    <property type="match status" value="1"/>
</dbReference>
<feature type="transmembrane region" description="Helical" evidence="8">
    <location>
        <begin position="316"/>
        <end position="339"/>
    </location>
</feature>
<dbReference type="PANTHER" id="PTHR43271:SF1">
    <property type="entry name" value="INNER MEMBRANE TRANSPORT PROTEIN YNFM"/>
    <property type="match status" value="1"/>
</dbReference>
<gene>
    <name evidence="10" type="ORF">J2X01_001582</name>
</gene>
<keyword evidence="3" id="KW-0813">Transport</keyword>
<evidence type="ECO:0000256" key="7">
    <source>
        <dbReference type="ARBA" id="ARBA00023136"/>
    </source>
</evidence>
<evidence type="ECO:0000256" key="1">
    <source>
        <dbReference type="ARBA" id="ARBA00004651"/>
    </source>
</evidence>
<feature type="transmembrane region" description="Helical" evidence="8">
    <location>
        <begin position="345"/>
        <end position="366"/>
    </location>
</feature>
<evidence type="ECO:0000256" key="3">
    <source>
        <dbReference type="ARBA" id="ARBA00022448"/>
    </source>
</evidence>
<dbReference type="RefSeq" id="WP_310055240.1">
    <property type="nucleotide sequence ID" value="NZ_JAVDVQ010000005.1"/>
</dbReference>
<dbReference type="EMBL" id="JAVDVQ010000005">
    <property type="protein sequence ID" value="MDR7082294.1"/>
    <property type="molecule type" value="Genomic_DNA"/>
</dbReference>
<dbReference type="Gene3D" id="1.20.1250.20">
    <property type="entry name" value="MFS general substrate transporter like domains"/>
    <property type="match status" value="1"/>
</dbReference>
<keyword evidence="6 8" id="KW-1133">Transmembrane helix</keyword>
<dbReference type="CDD" id="cd17324">
    <property type="entry name" value="MFS_NepI_like"/>
    <property type="match status" value="1"/>
</dbReference>
<accession>A0ABU1UAV6</accession>
<protein>
    <submittedName>
        <fullName evidence="10">MFS family arabinose efflux permease</fullName>
    </submittedName>
</protein>
<keyword evidence="5 8" id="KW-0812">Transmembrane</keyword>
<dbReference type="InterPro" id="IPR036259">
    <property type="entry name" value="MFS_trans_sf"/>
</dbReference>
<dbReference type="SUPFAM" id="SSF103473">
    <property type="entry name" value="MFS general substrate transporter"/>
    <property type="match status" value="1"/>
</dbReference>
<dbReference type="PROSITE" id="PS50850">
    <property type="entry name" value="MFS"/>
    <property type="match status" value="1"/>
</dbReference>
<feature type="transmembrane region" description="Helical" evidence="8">
    <location>
        <begin position="137"/>
        <end position="158"/>
    </location>
</feature>
<evidence type="ECO:0000256" key="2">
    <source>
        <dbReference type="ARBA" id="ARBA00008335"/>
    </source>
</evidence>
<dbReference type="Proteomes" id="UP001252243">
    <property type="component" value="Unassembled WGS sequence"/>
</dbReference>
<comment type="subcellular location">
    <subcellularLocation>
        <location evidence="1">Cell membrane</location>
        <topology evidence="1">Multi-pass membrane protein</topology>
    </subcellularLocation>
</comment>
<feature type="transmembrane region" description="Helical" evidence="8">
    <location>
        <begin position="46"/>
        <end position="62"/>
    </location>
</feature>